<dbReference type="Pfam" id="PF00722">
    <property type="entry name" value="Glyco_hydro_16"/>
    <property type="match status" value="1"/>
</dbReference>
<keyword evidence="7" id="KW-1185">Reference proteome</keyword>
<dbReference type="PROSITE" id="PS51762">
    <property type="entry name" value="GH16_2"/>
    <property type="match status" value="1"/>
</dbReference>
<dbReference type="Proteomes" id="UP001443914">
    <property type="component" value="Unassembled WGS sequence"/>
</dbReference>
<dbReference type="PROSITE" id="PS51257">
    <property type="entry name" value="PROKAR_LIPOPROTEIN"/>
    <property type="match status" value="1"/>
</dbReference>
<feature type="active site" description="Proton donor" evidence="3">
    <location>
        <position position="112"/>
    </location>
</feature>
<dbReference type="InterPro" id="IPR044791">
    <property type="entry name" value="Beta-glucanase/XTH"/>
</dbReference>
<organism evidence="6 7">
    <name type="scientific">Saponaria officinalis</name>
    <name type="common">Common soapwort</name>
    <name type="synonym">Lychnis saponaria</name>
    <dbReference type="NCBI Taxonomy" id="3572"/>
    <lineage>
        <taxon>Eukaryota</taxon>
        <taxon>Viridiplantae</taxon>
        <taxon>Streptophyta</taxon>
        <taxon>Embryophyta</taxon>
        <taxon>Tracheophyta</taxon>
        <taxon>Spermatophyta</taxon>
        <taxon>Magnoliopsida</taxon>
        <taxon>eudicotyledons</taxon>
        <taxon>Gunneridae</taxon>
        <taxon>Pentapetalae</taxon>
        <taxon>Caryophyllales</taxon>
        <taxon>Caryophyllaceae</taxon>
        <taxon>Caryophylleae</taxon>
        <taxon>Saponaria</taxon>
    </lineage>
</organism>
<evidence type="ECO:0000313" key="7">
    <source>
        <dbReference type="Proteomes" id="UP001443914"/>
    </source>
</evidence>
<sequence length="265" mass="29843">MLYICLKFILLSILINLTYGCPGSLTFVPISKGFGKTWGEEVVTNNDYGANLLLRHNIGSSGFESQLDYASGLFSAYIKLPPQNYTAGVVVTLYTTNNIKYGDDRHDEIDFEFLGHTDSEQWILQTNFYGNGSMARGREETYSLWFDPSKEAHKYSLFWDADQILYYIDDVLIRKVQKVDGMAGDFPSKPMKLDATIWDGSSWATGGGKFKANWTFEPFVAEYTNFTVAGCRFYPDKNSTICGGAGSYTVCGKTSPNDFMKYNEF</sequence>
<evidence type="ECO:0000256" key="3">
    <source>
        <dbReference type="PIRSR" id="PIRSR005604-1"/>
    </source>
</evidence>
<dbReference type="AlphaFoldDB" id="A0AAW1N510"/>
<keyword evidence="1" id="KW-0378">Hydrolase</keyword>
<evidence type="ECO:0000256" key="4">
    <source>
        <dbReference type="SAM" id="SignalP"/>
    </source>
</evidence>
<dbReference type="InterPro" id="IPR013320">
    <property type="entry name" value="ConA-like_dom_sf"/>
</dbReference>
<proteinExistence type="predicted"/>
<evidence type="ECO:0000256" key="1">
    <source>
        <dbReference type="ARBA" id="ARBA00022801"/>
    </source>
</evidence>
<accession>A0AAW1N510</accession>
<feature type="signal peptide" evidence="4">
    <location>
        <begin position="1"/>
        <end position="20"/>
    </location>
</feature>
<keyword evidence="4" id="KW-0732">Signal</keyword>
<dbReference type="GO" id="GO:0042546">
    <property type="term" value="P:cell wall biogenesis"/>
    <property type="evidence" value="ECO:0007669"/>
    <property type="project" value="InterPro"/>
</dbReference>
<keyword evidence="2" id="KW-0326">Glycosidase</keyword>
<protein>
    <recommendedName>
        <fullName evidence="5">GH16 domain-containing protein</fullName>
    </recommendedName>
</protein>
<dbReference type="GO" id="GO:0016762">
    <property type="term" value="F:xyloglucan:xyloglucosyl transferase activity"/>
    <property type="evidence" value="ECO:0007669"/>
    <property type="project" value="InterPro"/>
</dbReference>
<dbReference type="InterPro" id="IPR000757">
    <property type="entry name" value="Beta-glucanase-like"/>
</dbReference>
<dbReference type="Gene3D" id="2.60.120.200">
    <property type="match status" value="1"/>
</dbReference>
<dbReference type="SUPFAM" id="SSF49899">
    <property type="entry name" value="Concanavalin A-like lectins/glucanases"/>
    <property type="match status" value="1"/>
</dbReference>
<dbReference type="InterPro" id="IPR016455">
    <property type="entry name" value="XTH"/>
</dbReference>
<evidence type="ECO:0000256" key="2">
    <source>
        <dbReference type="ARBA" id="ARBA00023295"/>
    </source>
</evidence>
<feature type="chain" id="PRO_5043407760" description="GH16 domain-containing protein" evidence="4">
    <location>
        <begin position="21"/>
        <end position="265"/>
    </location>
</feature>
<gene>
    <name evidence="6" type="ORF">RND81_01G010100</name>
</gene>
<evidence type="ECO:0000259" key="5">
    <source>
        <dbReference type="PROSITE" id="PS51762"/>
    </source>
</evidence>
<dbReference type="EMBL" id="JBDFQZ010000001">
    <property type="protein sequence ID" value="KAK9755214.1"/>
    <property type="molecule type" value="Genomic_DNA"/>
</dbReference>
<dbReference type="GO" id="GO:0010411">
    <property type="term" value="P:xyloglucan metabolic process"/>
    <property type="evidence" value="ECO:0007669"/>
    <property type="project" value="InterPro"/>
</dbReference>
<dbReference type="PIRSF" id="PIRSF005604">
    <property type="entry name" value="XET"/>
    <property type="match status" value="1"/>
</dbReference>
<name>A0AAW1N510_SAPOF</name>
<dbReference type="PANTHER" id="PTHR31062">
    <property type="entry name" value="XYLOGLUCAN ENDOTRANSGLUCOSYLASE/HYDROLASE PROTEIN 8-RELATED"/>
    <property type="match status" value="1"/>
</dbReference>
<feature type="active site" description="Nucleophile" evidence="3">
    <location>
        <position position="108"/>
    </location>
</feature>
<dbReference type="GO" id="GO:0004553">
    <property type="term" value="F:hydrolase activity, hydrolyzing O-glycosyl compounds"/>
    <property type="evidence" value="ECO:0007669"/>
    <property type="project" value="InterPro"/>
</dbReference>
<comment type="caution">
    <text evidence="6">The sequence shown here is derived from an EMBL/GenBank/DDBJ whole genome shotgun (WGS) entry which is preliminary data.</text>
</comment>
<feature type="domain" description="GH16" evidence="5">
    <location>
        <begin position="21"/>
        <end position="223"/>
    </location>
</feature>
<reference evidence="6" key="1">
    <citation type="submission" date="2024-03" db="EMBL/GenBank/DDBJ databases">
        <title>WGS assembly of Saponaria officinalis var. Norfolk2.</title>
        <authorList>
            <person name="Jenkins J."/>
            <person name="Shu S."/>
            <person name="Grimwood J."/>
            <person name="Barry K."/>
            <person name="Goodstein D."/>
            <person name="Schmutz J."/>
            <person name="Leebens-Mack J."/>
            <person name="Osbourn A."/>
        </authorList>
    </citation>
    <scope>NUCLEOTIDE SEQUENCE [LARGE SCALE GENOMIC DNA]</scope>
    <source>
        <strain evidence="6">JIC</strain>
    </source>
</reference>
<evidence type="ECO:0000313" key="6">
    <source>
        <dbReference type="EMBL" id="KAK9755214.1"/>
    </source>
</evidence>